<comment type="caution">
    <text evidence="1">The sequence shown here is derived from an EMBL/GenBank/DDBJ whole genome shotgun (WGS) entry which is preliminary data.</text>
</comment>
<organism evidence="1 2">
    <name type="scientific">Solanum bulbocastanum</name>
    <name type="common">Wild potato</name>
    <dbReference type="NCBI Taxonomy" id="147425"/>
    <lineage>
        <taxon>Eukaryota</taxon>
        <taxon>Viridiplantae</taxon>
        <taxon>Streptophyta</taxon>
        <taxon>Embryophyta</taxon>
        <taxon>Tracheophyta</taxon>
        <taxon>Spermatophyta</taxon>
        <taxon>Magnoliopsida</taxon>
        <taxon>eudicotyledons</taxon>
        <taxon>Gunneridae</taxon>
        <taxon>Pentapetalae</taxon>
        <taxon>asterids</taxon>
        <taxon>lamiids</taxon>
        <taxon>Solanales</taxon>
        <taxon>Solanaceae</taxon>
        <taxon>Solanoideae</taxon>
        <taxon>Solaneae</taxon>
        <taxon>Solanum</taxon>
    </lineage>
</organism>
<accession>A0AAN8UAW0</accession>
<reference evidence="1 2" key="1">
    <citation type="submission" date="2024-02" db="EMBL/GenBank/DDBJ databases">
        <title>de novo genome assembly of Solanum bulbocastanum strain 11H21.</title>
        <authorList>
            <person name="Hosaka A.J."/>
        </authorList>
    </citation>
    <scope>NUCLEOTIDE SEQUENCE [LARGE SCALE GENOMIC DNA]</scope>
    <source>
        <tissue evidence="1">Young leaves</tissue>
    </source>
</reference>
<gene>
    <name evidence="1" type="ORF">RDI58_006425</name>
</gene>
<name>A0AAN8UAW0_SOLBU</name>
<sequence length="28" mass="3102">MGYGPTSDDYKVVHIPEENEEAPLKVSP</sequence>
<evidence type="ECO:0000313" key="1">
    <source>
        <dbReference type="EMBL" id="KAK6798722.1"/>
    </source>
</evidence>
<evidence type="ECO:0000313" key="2">
    <source>
        <dbReference type="Proteomes" id="UP001371456"/>
    </source>
</evidence>
<proteinExistence type="predicted"/>
<protein>
    <submittedName>
        <fullName evidence="1">Uncharacterized protein</fullName>
    </submittedName>
</protein>
<dbReference type="EMBL" id="JBANQN010000002">
    <property type="protein sequence ID" value="KAK6798722.1"/>
    <property type="molecule type" value="Genomic_DNA"/>
</dbReference>
<keyword evidence="2" id="KW-1185">Reference proteome</keyword>
<dbReference type="AlphaFoldDB" id="A0AAN8UAW0"/>
<dbReference type="Proteomes" id="UP001371456">
    <property type="component" value="Unassembled WGS sequence"/>
</dbReference>